<evidence type="ECO:0000313" key="8">
    <source>
        <dbReference type="EnsemblMetazoa" id="SMAR011031-PA"/>
    </source>
</evidence>
<name>T1JB93_STRMM</name>
<protein>
    <recommendedName>
        <fullName evidence="7">Cyclin-dependent kinase inhibitor domain-containing protein</fullName>
    </recommendedName>
</protein>
<keyword evidence="9" id="KW-1185">Reference proteome</keyword>
<keyword evidence="3" id="KW-0649">Protein kinase inhibitor</keyword>
<evidence type="ECO:0000256" key="6">
    <source>
        <dbReference type="SAM" id="MobiDB-lite"/>
    </source>
</evidence>
<evidence type="ECO:0000256" key="4">
    <source>
        <dbReference type="ARBA" id="ARBA00023242"/>
    </source>
</evidence>
<evidence type="ECO:0000313" key="9">
    <source>
        <dbReference type="Proteomes" id="UP000014500"/>
    </source>
</evidence>
<keyword evidence="4" id="KW-0539">Nucleus</keyword>
<organism evidence="8 9">
    <name type="scientific">Strigamia maritima</name>
    <name type="common">European centipede</name>
    <name type="synonym">Geophilus maritimus</name>
    <dbReference type="NCBI Taxonomy" id="126957"/>
    <lineage>
        <taxon>Eukaryota</taxon>
        <taxon>Metazoa</taxon>
        <taxon>Ecdysozoa</taxon>
        <taxon>Arthropoda</taxon>
        <taxon>Myriapoda</taxon>
        <taxon>Chilopoda</taxon>
        <taxon>Pleurostigmophora</taxon>
        <taxon>Geophilomorpha</taxon>
        <taxon>Linotaeniidae</taxon>
        <taxon>Strigamia</taxon>
    </lineage>
</organism>
<feature type="domain" description="Cyclin-dependent kinase inhibitor" evidence="7">
    <location>
        <begin position="62"/>
        <end position="110"/>
    </location>
</feature>
<accession>T1JB93</accession>
<comment type="subcellular location">
    <subcellularLocation>
        <location evidence="1">Nucleus</location>
    </subcellularLocation>
</comment>
<sequence length="153" mass="17482">MLRPNWLGKNSQAARAQNDPHLLCGDRWGTFGTMSTTVACAFMEERRACTPQQSASSTARRNLFGPVDHEQTRRMLNREMARITRKDTKRWNFNFQSEKPLTGRYDWTPVPENASDTTRDTTPPAPASSPTSSKTQTTITGKLKFHLDFYLFH</sequence>
<reference evidence="9" key="1">
    <citation type="submission" date="2011-05" db="EMBL/GenBank/DDBJ databases">
        <authorList>
            <person name="Richards S.R."/>
            <person name="Qu J."/>
            <person name="Jiang H."/>
            <person name="Jhangiani S.N."/>
            <person name="Agravi P."/>
            <person name="Goodspeed R."/>
            <person name="Gross S."/>
            <person name="Mandapat C."/>
            <person name="Jackson L."/>
            <person name="Mathew T."/>
            <person name="Pu L."/>
            <person name="Thornton R."/>
            <person name="Saada N."/>
            <person name="Wilczek-Boney K.B."/>
            <person name="Lee S."/>
            <person name="Kovar C."/>
            <person name="Wu Y."/>
            <person name="Scherer S.E."/>
            <person name="Worley K.C."/>
            <person name="Muzny D.M."/>
            <person name="Gibbs R."/>
        </authorList>
    </citation>
    <scope>NUCLEOTIDE SEQUENCE</scope>
    <source>
        <strain evidence="9">Brora</strain>
    </source>
</reference>
<dbReference type="PANTHER" id="PTHR10265:SF45">
    <property type="entry name" value="DACAPO"/>
    <property type="match status" value="1"/>
</dbReference>
<dbReference type="EnsemblMetazoa" id="SMAR011031-RA">
    <property type="protein sequence ID" value="SMAR011031-PA"/>
    <property type="gene ID" value="SMAR011031"/>
</dbReference>
<dbReference type="Proteomes" id="UP000014500">
    <property type="component" value="Unassembled WGS sequence"/>
</dbReference>
<feature type="region of interest" description="Disordered" evidence="6">
    <location>
        <begin position="100"/>
        <end position="137"/>
    </location>
</feature>
<dbReference type="InterPro" id="IPR003175">
    <property type="entry name" value="CDI_dom"/>
</dbReference>
<proteinExistence type="inferred from homology"/>
<dbReference type="STRING" id="126957.T1JB93"/>
<keyword evidence="5" id="KW-0131">Cell cycle</keyword>
<dbReference type="eggNOG" id="KOG4743">
    <property type="taxonomic scope" value="Eukaryota"/>
</dbReference>
<evidence type="ECO:0000256" key="5">
    <source>
        <dbReference type="ARBA" id="ARBA00023306"/>
    </source>
</evidence>
<reference evidence="8" key="2">
    <citation type="submission" date="2015-02" db="UniProtKB">
        <authorList>
            <consortium name="EnsemblMetazoa"/>
        </authorList>
    </citation>
    <scope>IDENTIFICATION</scope>
</reference>
<comment type="similarity">
    <text evidence="2">Belongs to the CDI family.</text>
</comment>
<dbReference type="Pfam" id="PF02234">
    <property type="entry name" value="CDI"/>
    <property type="match status" value="1"/>
</dbReference>
<dbReference type="Gene3D" id="4.10.365.10">
    <property type="entry name" value="p27"/>
    <property type="match status" value="1"/>
</dbReference>
<dbReference type="GO" id="GO:0004861">
    <property type="term" value="F:cyclin-dependent protein serine/threonine kinase inhibitor activity"/>
    <property type="evidence" value="ECO:0007669"/>
    <property type="project" value="InterPro"/>
</dbReference>
<evidence type="ECO:0000256" key="2">
    <source>
        <dbReference type="ARBA" id="ARBA00006726"/>
    </source>
</evidence>
<dbReference type="EMBL" id="JH432010">
    <property type="status" value="NOT_ANNOTATED_CDS"/>
    <property type="molecule type" value="Genomic_DNA"/>
</dbReference>
<dbReference type="AlphaFoldDB" id="T1JB93"/>
<evidence type="ECO:0000259" key="7">
    <source>
        <dbReference type="Pfam" id="PF02234"/>
    </source>
</evidence>
<evidence type="ECO:0000256" key="1">
    <source>
        <dbReference type="ARBA" id="ARBA00004123"/>
    </source>
</evidence>
<dbReference type="PANTHER" id="PTHR10265">
    <property type="entry name" value="CYCLIN-DEPENDENT KINASE INHIBITOR 1"/>
    <property type="match status" value="1"/>
</dbReference>
<evidence type="ECO:0000256" key="3">
    <source>
        <dbReference type="ARBA" id="ARBA00023013"/>
    </source>
</evidence>
<dbReference type="GO" id="GO:0005634">
    <property type="term" value="C:nucleus"/>
    <property type="evidence" value="ECO:0007669"/>
    <property type="project" value="UniProtKB-SubCell"/>
</dbReference>
<feature type="compositionally biased region" description="Low complexity" evidence="6">
    <location>
        <begin position="114"/>
        <end position="137"/>
    </location>
</feature>
<dbReference type="InterPro" id="IPR044898">
    <property type="entry name" value="CDI_dom_sf"/>
</dbReference>
<dbReference type="HOGENOM" id="CLU_1715561_0_0_1"/>
<dbReference type="GO" id="GO:0051726">
    <property type="term" value="P:regulation of cell cycle"/>
    <property type="evidence" value="ECO:0007669"/>
    <property type="project" value="InterPro"/>
</dbReference>